<name>A0AAD6LGB4_9ROSI</name>
<evidence type="ECO:0000313" key="2">
    <source>
        <dbReference type="Proteomes" id="UP001164929"/>
    </source>
</evidence>
<dbReference type="AlphaFoldDB" id="A0AAD6LGB4"/>
<accession>A0AAD6LGB4</accession>
<reference evidence="1" key="1">
    <citation type="journal article" date="2023" name="Mol. Ecol. Resour.">
        <title>Chromosome-level genome assembly of a triploid poplar Populus alba 'Berolinensis'.</title>
        <authorList>
            <person name="Chen S."/>
            <person name="Yu Y."/>
            <person name="Wang X."/>
            <person name="Wang S."/>
            <person name="Zhang T."/>
            <person name="Zhou Y."/>
            <person name="He R."/>
            <person name="Meng N."/>
            <person name="Wang Y."/>
            <person name="Liu W."/>
            <person name="Liu Z."/>
            <person name="Liu J."/>
            <person name="Guo Q."/>
            <person name="Huang H."/>
            <person name="Sederoff R.R."/>
            <person name="Wang G."/>
            <person name="Qu G."/>
            <person name="Chen S."/>
        </authorList>
    </citation>
    <scope>NUCLEOTIDE SEQUENCE</scope>
    <source>
        <strain evidence="1">SC-2020</strain>
    </source>
</reference>
<organism evidence="1 2">
    <name type="scientific">Populus alba x Populus x berolinensis</name>
    <dbReference type="NCBI Taxonomy" id="444605"/>
    <lineage>
        <taxon>Eukaryota</taxon>
        <taxon>Viridiplantae</taxon>
        <taxon>Streptophyta</taxon>
        <taxon>Embryophyta</taxon>
        <taxon>Tracheophyta</taxon>
        <taxon>Spermatophyta</taxon>
        <taxon>Magnoliopsida</taxon>
        <taxon>eudicotyledons</taxon>
        <taxon>Gunneridae</taxon>
        <taxon>Pentapetalae</taxon>
        <taxon>rosids</taxon>
        <taxon>fabids</taxon>
        <taxon>Malpighiales</taxon>
        <taxon>Salicaceae</taxon>
        <taxon>Saliceae</taxon>
        <taxon>Populus</taxon>
    </lineage>
</organism>
<sequence>MALALPAQPEVLKILIKQCLIAAEATDTACRVLMVNRCAGICANATARELVNSLSTTVIIIYWNRVGVAFNHIILMVDYIML</sequence>
<keyword evidence="2" id="KW-1185">Reference proteome</keyword>
<protein>
    <submittedName>
        <fullName evidence="1">Uncharacterized protein</fullName>
    </submittedName>
</protein>
<evidence type="ECO:0000313" key="1">
    <source>
        <dbReference type="EMBL" id="KAJ6960197.1"/>
    </source>
</evidence>
<proteinExistence type="predicted"/>
<comment type="caution">
    <text evidence="1">The sequence shown here is derived from an EMBL/GenBank/DDBJ whole genome shotgun (WGS) entry which is preliminary data.</text>
</comment>
<gene>
    <name evidence="1" type="ORF">NC653_038283</name>
</gene>
<dbReference type="EMBL" id="JAQIZT010000017">
    <property type="protein sequence ID" value="KAJ6960197.1"/>
    <property type="molecule type" value="Genomic_DNA"/>
</dbReference>
<dbReference type="Proteomes" id="UP001164929">
    <property type="component" value="Chromosome 17"/>
</dbReference>